<comment type="caution">
    <text evidence="2">The sequence shown here is derived from an EMBL/GenBank/DDBJ whole genome shotgun (WGS) entry which is preliminary data.</text>
</comment>
<reference evidence="2 3" key="1">
    <citation type="submission" date="2024-09" db="EMBL/GenBank/DDBJ databases">
        <title>Genome sequencing and assembly of Phytophthora oleae, isolate VK10A, causative agent of rot of olive drupes.</title>
        <authorList>
            <person name="Conti Taguali S."/>
            <person name="Riolo M."/>
            <person name="La Spada F."/>
            <person name="Cacciola S.O."/>
            <person name="Dionisio G."/>
        </authorList>
    </citation>
    <scope>NUCLEOTIDE SEQUENCE [LARGE SCALE GENOMIC DNA]</scope>
    <source>
        <strain evidence="2 3">VK10A</strain>
    </source>
</reference>
<name>A0ABD3GCH7_9STRA</name>
<feature type="region of interest" description="Disordered" evidence="1">
    <location>
        <begin position="184"/>
        <end position="236"/>
    </location>
</feature>
<feature type="compositionally biased region" description="Polar residues" evidence="1">
    <location>
        <begin position="40"/>
        <end position="59"/>
    </location>
</feature>
<organism evidence="2 3">
    <name type="scientific">Phytophthora oleae</name>
    <dbReference type="NCBI Taxonomy" id="2107226"/>
    <lineage>
        <taxon>Eukaryota</taxon>
        <taxon>Sar</taxon>
        <taxon>Stramenopiles</taxon>
        <taxon>Oomycota</taxon>
        <taxon>Peronosporomycetes</taxon>
        <taxon>Peronosporales</taxon>
        <taxon>Peronosporaceae</taxon>
        <taxon>Phytophthora</taxon>
    </lineage>
</organism>
<sequence length="659" mass="71617">MGTFIFCEPISVIQEEGIELLGVMIPPVKLEAATVVTIAPTPSTQPPDTTGDANQLQGADNKSNSALEITQQPPATWYKDQYGRKATFDLNVKRTGVFCAQCVEQRILAVQLLYENGKVVEKQEILNVMSGQCLDKNMQSSLAIRIAEVSKNHLNQRFRVEIAVPRCQGGCDYKTSVVSDPVLVLSKKKKRPNKQNAETESPARPKKAKRAAENDTPTRKMSPESLNSSQTSNGTLTGNMAAAIAEMEQIPPRSKCETAPFTAATPNLCLWANAAFDLLYKLQWQRVPASRSDHSGAKLDEILAQAISKAYKCPSCQETYGQVPTHREDCDLKLLLEQSGQTDVSAAEAGNHFTAQQWSSTKSFEWPDYPKPMYSGGDITPKVDNTSQEMHGSGEASGKGFDPAANLNINSWEDYSSLSKLLYSTSYLGGFDGRSPEAATALSPTLKWTGVLPPVGTLSPGFPTLPSATISSALNQYVPGSQRFSALLSATKDVSPATADLLRESEAALHGDGNIVNSLGNLSVSDLIRSGDVAGNESRLGHRPVSLSMLLSGDQPVLDTSSEKDVRVIMASDFRGCGFPALDGSFNLNDQPAELRFAPSIFPLPKEMLEELETTASSWKGNPSICYKRKSVEINTEESLVRLKSDVLHQVMRLCERCR</sequence>
<feature type="compositionally biased region" description="Polar residues" evidence="1">
    <location>
        <begin position="224"/>
        <end position="236"/>
    </location>
</feature>
<dbReference type="EMBL" id="JBIMZQ010000001">
    <property type="protein sequence ID" value="KAL3674884.1"/>
    <property type="molecule type" value="Genomic_DNA"/>
</dbReference>
<feature type="region of interest" description="Disordered" evidence="1">
    <location>
        <begin position="39"/>
        <end position="59"/>
    </location>
</feature>
<accession>A0ABD3GCH7</accession>
<evidence type="ECO:0000256" key="1">
    <source>
        <dbReference type="SAM" id="MobiDB-lite"/>
    </source>
</evidence>
<protein>
    <submittedName>
        <fullName evidence="2">Uncharacterized protein</fullName>
    </submittedName>
</protein>
<dbReference type="AlphaFoldDB" id="A0ABD3GCH7"/>
<evidence type="ECO:0000313" key="3">
    <source>
        <dbReference type="Proteomes" id="UP001632037"/>
    </source>
</evidence>
<evidence type="ECO:0000313" key="2">
    <source>
        <dbReference type="EMBL" id="KAL3674884.1"/>
    </source>
</evidence>
<keyword evidence="3" id="KW-1185">Reference proteome</keyword>
<gene>
    <name evidence="2" type="ORF">V7S43_000810</name>
</gene>
<feature type="compositionally biased region" description="Basic and acidic residues" evidence="1">
    <location>
        <begin position="210"/>
        <end position="222"/>
    </location>
</feature>
<proteinExistence type="predicted"/>
<dbReference type="Proteomes" id="UP001632037">
    <property type="component" value="Unassembled WGS sequence"/>
</dbReference>